<evidence type="ECO:0000313" key="1">
    <source>
        <dbReference type="EMBL" id="AEE46635.1"/>
    </source>
</evidence>
<gene>
    <name evidence="1" type="ordered locus">Celf_2510</name>
</gene>
<organism evidence="1 2">
    <name type="scientific">Cellulomonas fimi (strain ATCC 484 / DSM 20113 / JCM 1341 / CCUG 24087 / LMG 16345 / NBRC 15513 / NCIMB 8980 / NCTC 7547 / NRS-133)</name>
    <dbReference type="NCBI Taxonomy" id="590998"/>
    <lineage>
        <taxon>Bacteria</taxon>
        <taxon>Bacillati</taxon>
        <taxon>Actinomycetota</taxon>
        <taxon>Actinomycetes</taxon>
        <taxon>Micrococcales</taxon>
        <taxon>Cellulomonadaceae</taxon>
        <taxon>Cellulomonas</taxon>
    </lineage>
</organism>
<dbReference type="STRING" id="590998.Celf_2510"/>
<dbReference type="Proteomes" id="UP000008460">
    <property type="component" value="Chromosome"/>
</dbReference>
<proteinExistence type="predicted"/>
<dbReference type="HOGENOM" id="CLU_1988637_0_0_11"/>
<name>F4H529_CELFA</name>
<accession>F4H529</accession>
<dbReference type="KEGG" id="cfi:Celf_2510"/>
<reference evidence="1 2" key="1">
    <citation type="submission" date="2011-04" db="EMBL/GenBank/DDBJ databases">
        <title>Complete sequence of Cellulomonas fimi ATCC 484.</title>
        <authorList>
            <consortium name="US DOE Joint Genome Institute"/>
            <person name="Lucas S."/>
            <person name="Han J."/>
            <person name="Lapidus A."/>
            <person name="Cheng J.-F."/>
            <person name="Goodwin L."/>
            <person name="Pitluck S."/>
            <person name="Peters L."/>
            <person name="Chertkov O."/>
            <person name="Detter J.C."/>
            <person name="Han C."/>
            <person name="Tapia R."/>
            <person name="Land M."/>
            <person name="Hauser L."/>
            <person name="Kyrpides N."/>
            <person name="Ivanova N."/>
            <person name="Ovchinnikova G."/>
            <person name="Pagani I."/>
            <person name="Mead D."/>
            <person name="Brumm P."/>
            <person name="Woyke T."/>
        </authorList>
    </citation>
    <scope>NUCLEOTIDE SEQUENCE [LARGE SCALE GENOMIC DNA]</scope>
    <source>
        <strain evidence="2">ATCC 484 / DSM 20113 / JCM 1341 / NBRC 15513 / NCIMB 8980 / NCTC 7547</strain>
    </source>
</reference>
<dbReference type="AlphaFoldDB" id="F4H529"/>
<dbReference type="EMBL" id="CP002666">
    <property type="protein sequence ID" value="AEE46635.1"/>
    <property type="molecule type" value="Genomic_DNA"/>
</dbReference>
<protein>
    <submittedName>
        <fullName evidence="1">Uncharacterized protein</fullName>
    </submittedName>
</protein>
<sequence length="125" mass="13887">MAYCAPMPIEDERAAWLTGLRTEDRDLHARLDTEVAGRRIATLEERLLSLQAEVSGLRGAVRVRDRLLQDHLSAVAERDALIETLSARVRAEENRGGGAAAVSLARKVVRLPRRVARRAVRVLGR</sequence>
<keyword evidence="2" id="KW-1185">Reference proteome</keyword>
<evidence type="ECO:0000313" key="2">
    <source>
        <dbReference type="Proteomes" id="UP000008460"/>
    </source>
</evidence>